<reference evidence="6" key="1">
    <citation type="submission" date="2020-07" db="EMBL/GenBank/DDBJ databases">
        <authorList>
            <person name="Pettersson B.M.F."/>
            <person name="Behra P.R.K."/>
            <person name="Ramesh M."/>
            <person name="Das S."/>
            <person name="Dasgupta S."/>
            <person name="Kirsebom L.A."/>
        </authorList>
    </citation>
    <scope>NUCLEOTIDE SEQUENCE</scope>
    <source>
        <strain evidence="6">DSM 44838</strain>
    </source>
</reference>
<sequence>MLELVEGWQQRGHDDLDVALKQVNDANVHVVPGARSAGITVVDASGIITTLGATSEDARRLDDAQRATGEGPCLSAAWEQHTVHIEDFATERRWPRFCDTASDQTSVRSVLSFHLFTDKDTVAALNFHARSSGVFDQDSVEAGLLVAAHTMVAWKLVSRERQFRSALANRDAIGQAKGMLMERFGIDAFAAFELLKRLSQDTNTKLSVVAEKVVAADQPPVDRWPRSRRRPPLGGV</sequence>
<organism evidence="6 7">
    <name type="scientific">Mycobacterium yunnanensis</name>
    <dbReference type="NCBI Taxonomy" id="368477"/>
    <lineage>
        <taxon>Bacteria</taxon>
        <taxon>Bacillati</taxon>
        <taxon>Actinomycetota</taxon>
        <taxon>Actinomycetes</taxon>
        <taxon>Mycobacteriales</taxon>
        <taxon>Mycobacteriaceae</taxon>
        <taxon>Mycobacterium</taxon>
    </lineage>
</organism>
<evidence type="ECO:0000256" key="2">
    <source>
        <dbReference type="ARBA" id="ARBA00022777"/>
    </source>
</evidence>
<keyword evidence="1" id="KW-0808">Transferase</keyword>
<dbReference type="Gene3D" id="1.10.10.10">
    <property type="entry name" value="Winged helix-like DNA-binding domain superfamily/Winged helix DNA-binding domain"/>
    <property type="match status" value="1"/>
</dbReference>
<dbReference type="Pfam" id="PF03861">
    <property type="entry name" value="ANTAR"/>
    <property type="match status" value="1"/>
</dbReference>
<evidence type="ECO:0000256" key="3">
    <source>
        <dbReference type="ARBA" id="ARBA00023015"/>
    </source>
</evidence>
<name>A0A9X2Z1Q1_9MYCO</name>
<reference evidence="6" key="2">
    <citation type="journal article" date="2022" name="BMC Genomics">
        <title>Comparative genome analysis of mycobacteria focusing on tRNA and non-coding RNA.</title>
        <authorList>
            <person name="Behra P.R.K."/>
            <person name="Pettersson B.M.F."/>
            <person name="Ramesh M."/>
            <person name="Das S."/>
            <person name="Dasgupta S."/>
            <person name="Kirsebom L.A."/>
        </authorList>
    </citation>
    <scope>NUCLEOTIDE SEQUENCE</scope>
    <source>
        <strain evidence="6">DSM 44838</strain>
    </source>
</reference>
<keyword evidence="3" id="KW-0805">Transcription regulation</keyword>
<accession>A0A9X2Z1Q1</accession>
<proteinExistence type="predicted"/>
<gene>
    <name evidence="6" type="ORF">H7K45_08240</name>
</gene>
<dbReference type="InterPro" id="IPR011006">
    <property type="entry name" value="CheY-like_superfamily"/>
</dbReference>
<dbReference type="SMART" id="SM01012">
    <property type="entry name" value="ANTAR"/>
    <property type="match status" value="1"/>
</dbReference>
<dbReference type="PROSITE" id="PS50921">
    <property type="entry name" value="ANTAR"/>
    <property type="match status" value="1"/>
</dbReference>
<dbReference type="InterPro" id="IPR003018">
    <property type="entry name" value="GAF"/>
</dbReference>
<dbReference type="SUPFAM" id="SSF52172">
    <property type="entry name" value="CheY-like"/>
    <property type="match status" value="1"/>
</dbReference>
<evidence type="ECO:0000313" key="6">
    <source>
        <dbReference type="EMBL" id="MCV7420527.1"/>
    </source>
</evidence>
<dbReference type="EMBL" id="JACKVK010000005">
    <property type="protein sequence ID" value="MCV7420527.1"/>
    <property type="molecule type" value="Genomic_DNA"/>
</dbReference>
<dbReference type="Gene3D" id="3.30.450.40">
    <property type="match status" value="1"/>
</dbReference>
<dbReference type="InterPro" id="IPR036388">
    <property type="entry name" value="WH-like_DNA-bd_sf"/>
</dbReference>
<dbReference type="InterPro" id="IPR005561">
    <property type="entry name" value="ANTAR"/>
</dbReference>
<keyword evidence="2" id="KW-0418">Kinase</keyword>
<keyword evidence="4" id="KW-0804">Transcription</keyword>
<dbReference type="PIRSF" id="PIRSF036625">
    <property type="entry name" value="GAF_ANTAR"/>
    <property type="match status" value="1"/>
</dbReference>
<evidence type="ECO:0000256" key="4">
    <source>
        <dbReference type="ARBA" id="ARBA00023163"/>
    </source>
</evidence>
<dbReference type="SUPFAM" id="SSF55781">
    <property type="entry name" value="GAF domain-like"/>
    <property type="match status" value="1"/>
</dbReference>
<dbReference type="AlphaFoldDB" id="A0A9X2Z1Q1"/>
<dbReference type="InterPro" id="IPR012074">
    <property type="entry name" value="GAF_ANTAR"/>
</dbReference>
<dbReference type="Proteomes" id="UP001141629">
    <property type="component" value="Unassembled WGS sequence"/>
</dbReference>
<comment type="caution">
    <text evidence="6">The sequence shown here is derived from an EMBL/GenBank/DDBJ whole genome shotgun (WGS) entry which is preliminary data.</text>
</comment>
<dbReference type="InterPro" id="IPR029016">
    <property type="entry name" value="GAF-like_dom_sf"/>
</dbReference>
<dbReference type="GO" id="GO:0003723">
    <property type="term" value="F:RNA binding"/>
    <property type="evidence" value="ECO:0007669"/>
    <property type="project" value="InterPro"/>
</dbReference>
<evidence type="ECO:0000256" key="1">
    <source>
        <dbReference type="ARBA" id="ARBA00022679"/>
    </source>
</evidence>
<evidence type="ECO:0000313" key="7">
    <source>
        <dbReference type="Proteomes" id="UP001141629"/>
    </source>
</evidence>
<protein>
    <submittedName>
        <fullName evidence="6">GAF and ANTAR domain-containing protein</fullName>
    </submittedName>
</protein>
<feature type="domain" description="ANTAR" evidence="5">
    <location>
        <begin position="153"/>
        <end position="214"/>
    </location>
</feature>
<dbReference type="GO" id="GO:0016301">
    <property type="term" value="F:kinase activity"/>
    <property type="evidence" value="ECO:0007669"/>
    <property type="project" value="UniProtKB-KW"/>
</dbReference>
<keyword evidence="7" id="KW-1185">Reference proteome</keyword>
<dbReference type="Pfam" id="PF13185">
    <property type="entry name" value="GAF_2"/>
    <property type="match status" value="1"/>
</dbReference>
<evidence type="ECO:0000259" key="5">
    <source>
        <dbReference type="PROSITE" id="PS50921"/>
    </source>
</evidence>